<evidence type="ECO:0000313" key="1">
    <source>
        <dbReference type="EMBL" id="KAI9899667.1"/>
    </source>
</evidence>
<name>A0ACC0V1H5_9HYPO</name>
<dbReference type="EMBL" id="CM047944">
    <property type="protein sequence ID" value="KAI9899667.1"/>
    <property type="molecule type" value="Genomic_DNA"/>
</dbReference>
<organism evidence="1 2">
    <name type="scientific">Trichothecium roseum</name>
    <dbReference type="NCBI Taxonomy" id="47278"/>
    <lineage>
        <taxon>Eukaryota</taxon>
        <taxon>Fungi</taxon>
        <taxon>Dikarya</taxon>
        <taxon>Ascomycota</taxon>
        <taxon>Pezizomycotina</taxon>
        <taxon>Sordariomycetes</taxon>
        <taxon>Hypocreomycetidae</taxon>
        <taxon>Hypocreales</taxon>
        <taxon>Hypocreales incertae sedis</taxon>
        <taxon>Trichothecium</taxon>
    </lineage>
</organism>
<comment type="caution">
    <text evidence="1">The sequence shown here is derived from an EMBL/GenBank/DDBJ whole genome shotgun (WGS) entry which is preliminary data.</text>
</comment>
<dbReference type="Proteomes" id="UP001163324">
    <property type="component" value="Chromosome 5"/>
</dbReference>
<sequence>MDHHSHYLYAPNSPSFEAAPTGSVGHGWFNPSERLTPSPYGSSGHPNFKPLPTSSTMIRPPPSDSSDENPDRFRSITNVLRDAGMGANFTPEDVGLALGIYRTPQGAPRVGPTPPGLCNEGRGLFEPGDSTSQLDAGLHQYDPIHSHTPTLTLTPSSPRNELYNTSYGRPHQLECPPGFPDRLASPLLQVGSYRGAASKAWPFNSDLVTVGAPSSTATKSVTPFWNRHGALTPSKLKLSDVPSTSEDLAGTADPDTQDPSPTTTAELNIGIDNLASNDMTGDGNYFLPNLGLSPLVGSRATSRNAHTHHTRAISDVTGTQRPAGVPSRPRTMTTQTFVGQGQLRPASGLHYPFMGNSFGTQQGEGLSRSAPSRSSQREFRPMEAILNKTGTNNHGQSGLLSSSQPNSAGGGGFSSNYHGKHTERNASKDWLSDDENSSLWICNLPPDVSYHELLGLIRGVGRVHCTVINRPDPGKHPGAAAKVVFYEASAAQTFHAWINQRRPYIRGFGLTCKHNRIKTSSEPLDGTSRVVIITGQSWYVNQANLTRLFTPSFVYQLDEVIELAHSGGRTVLEFRFGSYRCQSEMAMIWMKKCAPAAVEMVEYGPDPCEIGDSTISRQIAAERINGKGLAWPWPRYEDTQS</sequence>
<reference evidence="1" key="1">
    <citation type="submission" date="2022-10" db="EMBL/GenBank/DDBJ databases">
        <title>Complete Genome of Trichothecium roseum strain YXFP-22015, a Plant Pathogen Isolated from Citrus.</title>
        <authorList>
            <person name="Wang Y."/>
            <person name="Zhu L."/>
        </authorList>
    </citation>
    <scope>NUCLEOTIDE SEQUENCE</scope>
    <source>
        <strain evidence="1">YXFP-22015</strain>
    </source>
</reference>
<keyword evidence="2" id="KW-1185">Reference proteome</keyword>
<protein>
    <submittedName>
        <fullName evidence="1">Uncharacterized protein</fullName>
    </submittedName>
</protein>
<gene>
    <name evidence="1" type="ORF">N3K66_006128</name>
</gene>
<accession>A0ACC0V1H5</accession>
<proteinExistence type="predicted"/>
<evidence type="ECO:0000313" key="2">
    <source>
        <dbReference type="Proteomes" id="UP001163324"/>
    </source>
</evidence>